<organism evidence="1 2">
    <name type="scientific">Neorhodopirellula lusitana</name>
    <dbReference type="NCBI Taxonomy" id="445327"/>
    <lineage>
        <taxon>Bacteria</taxon>
        <taxon>Pseudomonadati</taxon>
        <taxon>Planctomycetota</taxon>
        <taxon>Planctomycetia</taxon>
        <taxon>Pirellulales</taxon>
        <taxon>Pirellulaceae</taxon>
        <taxon>Neorhodopirellula</taxon>
    </lineage>
</organism>
<proteinExistence type="predicted"/>
<dbReference type="SUPFAM" id="SSF52047">
    <property type="entry name" value="RNI-like"/>
    <property type="match status" value="1"/>
</dbReference>
<gene>
    <name evidence="1" type="ORF">SAMN06265222_12123</name>
</gene>
<keyword evidence="2" id="KW-1185">Reference proteome</keyword>
<evidence type="ECO:0000313" key="2">
    <source>
        <dbReference type="Proteomes" id="UP001158067"/>
    </source>
</evidence>
<dbReference type="RefSeq" id="WP_283435203.1">
    <property type="nucleotide sequence ID" value="NZ_FXUG01000021.1"/>
</dbReference>
<evidence type="ECO:0000313" key="1">
    <source>
        <dbReference type="EMBL" id="SMP76372.1"/>
    </source>
</evidence>
<dbReference type="Gene3D" id="3.80.10.10">
    <property type="entry name" value="Ribonuclease Inhibitor"/>
    <property type="match status" value="1"/>
</dbReference>
<dbReference type="InterPro" id="IPR032675">
    <property type="entry name" value="LRR_dom_sf"/>
</dbReference>
<dbReference type="Proteomes" id="UP001158067">
    <property type="component" value="Unassembled WGS sequence"/>
</dbReference>
<comment type="caution">
    <text evidence="1">The sequence shown here is derived from an EMBL/GenBank/DDBJ whole genome shotgun (WGS) entry which is preliminary data.</text>
</comment>
<protein>
    <submittedName>
        <fullName evidence="1">Uncharacterized protein</fullName>
    </submittedName>
</protein>
<reference evidence="1 2" key="1">
    <citation type="submission" date="2017-05" db="EMBL/GenBank/DDBJ databases">
        <authorList>
            <person name="Varghese N."/>
            <person name="Submissions S."/>
        </authorList>
    </citation>
    <scope>NUCLEOTIDE SEQUENCE [LARGE SCALE GENOMIC DNA]</scope>
    <source>
        <strain evidence="1 2">DSM 25457</strain>
    </source>
</reference>
<accession>A0ABY1QNN0</accession>
<sequence length="190" mass="20786">MRNCVVGLEAFESCMLLEAWKHLFVGYGFDDSMVESLFPIKSLEHLDLSPSMATDEAMIQIVQLPKLNILTLGPNMGGESLRILAGCQTVAVLHLGFSQVGDVGVASLAASESICGLNRGHRPITGRLLETLGIPFKCKFTVEPPGISGFTVIATEYRHQKWRGFCDDIYEHYGLCHQGLCHQLGDSTVC</sequence>
<name>A0ABY1QNN0_9BACT</name>
<dbReference type="EMBL" id="FXUG01000021">
    <property type="protein sequence ID" value="SMP76372.1"/>
    <property type="molecule type" value="Genomic_DNA"/>
</dbReference>